<reference evidence="1" key="1">
    <citation type="submission" date="2022-03" db="EMBL/GenBank/DDBJ databases">
        <title>Cryobacterium sp. nov. strain ZS14-85, isolated from Antarctic soil.</title>
        <authorList>
            <person name="Li J."/>
            <person name="Niu G."/>
        </authorList>
    </citation>
    <scope>NUCLEOTIDE SEQUENCE</scope>
    <source>
        <strain evidence="1">ZS14-85</strain>
    </source>
</reference>
<dbReference type="AlphaFoldDB" id="A0AA41QZ79"/>
<evidence type="ECO:0000313" key="1">
    <source>
        <dbReference type="EMBL" id="MCI4659774.1"/>
    </source>
</evidence>
<dbReference type="RefSeq" id="WP_243013265.1">
    <property type="nucleotide sequence ID" value="NZ_JALGAR010000006.1"/>
</dbReference>
<dbReference type="Proteomes" id="UP001165341">
    <property type="component" value="Unassembled WGS sequence"/>
</dbReference>
<evidence type="ECO:0000313" key="2">
    <source>
        <dbReference type="Proteomes" id="UP001165341"/>
    </source>
</evidence>
<proteinExistence type="predicted"/>
<keyword evidence="2" id="KW-1185">Reference proteome</keyword>
<protein>
    <submittedName>
        <fullName evidence="1">Uncharacterized protein</fullName>
    </submittedName>
</protein>
<dbReference type="EMBL" id="JALGAR010000006">
    <property type="protein sequence ID" value="MCI4659774.1"/>
    <property type="molecule type" value="Genomic_DNA"/>
</dbReference>
<gene>
    <name evidence="1" type="ORF">MQH31_18360</name>
</gene>
<organism evidence="1 2">
    <name type="scientific">Cryobacterium zhongshanensis</name>
    <dbReference type="NCBI Taxonomy" id="2928153"/>
    <lineage>
        <taxon>Bacteria</taxon>
        <taxon>Bacillati</taxon>
        <taxon>Actinomycetota</taxon>
        <taxon>Actinomycetes</taxon>
        <taxon>Micrococcales</taxon>
        <taxon>Microbacteriaceae</taxon>
        <taxon>Cryobacterium</taxon>
    </lineage>
</organism>
<sequence length="107" mass="11674">MTTATSPATASANAPLRLEKDFPRTATVTLFAPSGRYYKTESWRRPFGAVHPSEMNASPDFHQINGGAILVETDAGTEFPEDENWGFPHIIMVSALALAVRAGRVQR</sequence>
<comment type="caution">
    <text evidence="1">The sequence shown here is derived from an EMBL/GenBank/DDBJ whole genome shotgun (WGS) entry which is preliminary data.</text>
</comment>
<name>A0AA41QZ79_9MICO</name>
<accession>A0AA41QZ79</accession>